<keyword evidence="3" id="KW-0238">DNA-binding</keyword>
<feature type="region of interest" description="Disordered" evidence="1">
    <location>
        <begin position="260"/>
        <end position="293"/>
    </location>
</feature>
<dbReference type="InterPro" id="IPR046947">
    <property type="entry name" value="LytR-like"/>
</dbReference>
<dbReference type="Proteomes" id="UP001596175">
    <property type="component" value="Unassembled WGS sequence"/>
</dbReference>
<evidence type="ECO:0000313" key="4">
    <source>
        <dbReference type="Proteomes" id="UP001596175"/>
    </source>
</evidence>
<dbReference type="Pfam" id="PF04397">
    <property type="entry name" value="LytTR"/>
    <property type="match status" value="1"/>
</dbReference>
<evidence type="ECO:0000313" key="3">
    <source>
        <dbReference type="EMBL" id="MFC5139369.1"/>
    </source>
</evidence>
<dbReference type="SMART" id="SM00850">
    <property type="entry name" value="LytTR"/>
    <property type="match status" value="1"/>
</dbReference>
<comment type="caution">
    <text evidence="3">The sequence shown here is derived from an EMBL/GenBank/DDBJ whole genome shotgun (WGS) entry which is preliminary data.</text>
</comment>
<evidence type="ECO:0000256" key="1">
    <source>
        <dbReference type="SAM" id="MobiDB-lite"/>
    </source>
</evidence>
<protein>
    <submittedName>
        <fullName evidence="3">LytTR family transcriptional regulator DNA-binding domain-containing protein</fullName>
    </submittedName>
</protein>
<evidence type="ECO:0000259" key="2">
    <source>
        <dbReference type="PROSITE" id="PS50930"/>
    </source>
</evidence>
<dbReference type="PANTHER" id="PTHR37299:SF1">
    <property type="entry name" value="STAGE 0 SPORULATION PROTEIN A HOMOLOG"/>
    <property type="match status" value="1"/>
</dbReference>
<dbReference type="GO" id="GO:0003677">
    <property type="term" value="F:DNA binding"/>
    <property type="evidence" value="ECO:0007669"/>
    <property type="project" value="UniProtKB-KW"/>
</dbReference>
<dbReference type="EMBL" id="JBHSKG010000006">
    <property type="protein sequence ID" value="MFC5139369.1"/>
    <property type="molecule type" value="Genomic_DNA"/>
</dbReference>
<reference evidence="4" key="1">
    <citation type="journal article" date="2019" name="Int. J. Syst. Evol. Microbiol.">
        <title>The Global Catalogue of Microorganisms (GCM) 10K type strain sequencing project: providing services to taxonomists for standard genome sequencing and annotation.</title>
        <authorList>
            <consortium name="The Broad Institute Genomics Platform"/>
            <consortium name="The Broad Institute Genome Sequencing Center for Infectious Disease"/>
            <person name="Wu L."/>
            <person name="Ma J."/>
        </authorList>
    </citation>
    <scope>NUCLEOTIDE SEQUENCE [LARGE SCALE GENOMIC DNA]</scope>
    <source>
        <strain evidence="4">XZYJ18</strain>
    </source>
</reference>
<sequence>MTAVETCARSPFDRAFARTHAAWERFAAGADDARDVPLAIAQSWHRCRDVYRIDPARASPEAVDDPDDPAARHLHGGVLAQLGAIGAALAAHAGNRVATVTDGRGTVLAVWGDGPARRRAPDAGLDPAMAWSEPVTGTNGVGTSLVARRVCSVRGPEHWSAALHQWSCTGVAFCDPVTSSPLATLTLSSWREMVPIRPIDLLVATEPVAAVLQGTAARHARRIAAAFADLERRTSGALVALDLAGRIVAANPAARRRGAVPGEYATDDPAGPRRGIRSLGGVVPDVRDRTRDDPGWRGTVSLWSAVTDDAETYRVIPVVAGTHPIAFLACTDARAGAGEPLDDRTPRPRRAPCRVPAVGAGGQIVVLRPQEIRSARADGHAVWLATDHGPRRATRRGIDQVERDLADAGFLRVHRSHLVNVARVRDVARDGDRLVISTGPGDDDRIPVARRYVPAVRRALGMA</sequence>
<dbReference type="InterPro" id="IPR007492">
    <property type="entry name" value="LytTR_DNA-bd_dom"/>
</dbReference>
<dbReference type="InterPro" id="IPR029016">
    <property type="entry name" value="GAF-like_dom_sf"/>
</dbReference>
<dbReference type="PROSITE" id="PS50930">
    <property type="entry name" value="HTH_LYTTR"/>
    <property type="match status" value="1"/>
</dbReference>
<dbReference type="Gene3D" id="2.40.50.1020">
    <property type="entry name" value="LytTr DNA-binding domain"/>
    <property type="match status" value="1"/>
</dbReference>
<organism evidence="3 4">
    <name type="scientific">Actinomycetospora rhizophila</name>
    <dbReference type="NCBI Taxonomy" id="1416876"/>
    <lineage>
        <taxon>Bacteria</taxon>
        <taxon>Bacillati</taxon>
        <taxon>Actinomycetota</taxon>
        <taxon>Actinomycetes</taxon>
        <taxon>Pseudonocardiales</taxon>
        <taxon>Pseudonocardiaceae</taxon>
        <taxon>Actinomycetospora</taxon>
    </lineage>
</organism>
<gene>
    <name evidence="3" type="ORF">ACFPK1_14095</name>
</gene>
<dbReference type="Gene3D" id="3.30.450.40">
    <property type="match status" value="1"/>
</dbReference>
<keyword evidence="4" id="KW-1185">Reference proteome</keyword>
<dbReference type="PANTHER" id="PTHR37299">
    <property type="entry name" value="TRANSCRIPTIONAL REGULATOR-RELATED"/>
    <property type="match status" value="1"/>
</dbReference>
<proteinExistence type="predicted"/>
<feature type="domain" description="HTH LytTR-type" evidence="2">
    <location>
        <begin position="361"/>
        <end position="462"/>
    </location>
</feature>
<accession>A0ABV9ZD80</accession>
<name>A0ABV9ZD80_9PSEU</name>
<dbReference type="RefSeq" id="WP_378021563.1">
    <property type="nucleotide sequence ID" value="NZ_JBHSKG010000006.1"/>
</dbReference>